<dbReference type="EMBL" id="AP008955">
    <property type="protein sequence ID" value="BAH45709.1"/>
    <property type="molecule type" value="Genomic_DNA"/>
</dbReference>
<accession>C0ZKN2</accession>
<dbReference type="AlphaFoldDB" id="C0ZKN2"/>
<evidence type="ECO:0000313" key="1">
    <source>
        <dbReference type="EMBL" id="BAH45709.1"/>
    </source>
</evidence>
<dbReference type="Proteomes" id="UP000001877">
    <property type="component" value="Chromosome"/>
</dbReference>
<name>C0ZKN2_BREBN</name>
<proteinExistence type="predicted"/>
<dbReference type="KEGG" id="bbe:BBR47_47320"/>
<reference evidence="1 2" key="1">
    <citation type="submission" date="2005-03" db="EMBL/GenBank/DDBJ databases">
        <title>Brevibacillus brevis strain 47, complete genome.</title>
        <authorList>
            <person name="Hosoyama A."/>
            <person name="Yamada R."/>
            <person name="Hongo Y."/>
            <person name="Terui Y."/>
            <person name="Ankai A."/>
            <person name="Masuyama W."/>
            <person name="Sekiguchi M."/>
            <person name="Takeda T."/>
            <person name="Asano K."/>
            <person name="Ohji S."/>
            <person name="Ichikawa N."/>
            <person name="Narita S."/>
            <person name="Aoki N."/>
            <person name="Miura H."/>
            <person name="Matsushita S."/>
            <person name="Sekigawa T."/>
            <person name="Yamagata H."/>
            <person name="Yoshikawa H."/>
            <person name="Udaka S."/>
            <person name="Tanikawa S."/>
            <person name="Fujita N."/>
        </authorList>
    </citation>
    <scope>NUCLEOTIDE SEQUENCE [LARGE SCALE GENOMIC DNA]</scope>
    <source>
        <strain evidence="2">47 / JCM 6285 / NBRC 100599</strain>
    </source>
</reference>
<organism evidence="1 2">
    <name type="scientific">Brevibacillus brevis (strain 47 / JCM 6285 / NBRC 100599)</name>
    <dbReference type="NCBI Taxonomy" id="358681"/>
    <lineage>
        <taxon>Bacteria</taxon>
        <taxon>Bacillati</taxon>
        <taxon>Bacillota</taxon>
        <taxon>Bacilli</taxon>
        <taxon>Bacillales</taxon>
        <taxon>Paenibacillaceae</taxon>
        <taxon>Brevibacillus</taxon>
    </lineage>
</organism>
<gene>
    <name evidence="1" type="ordered locus">BBR47_47320</name>
</gene>
<dbReference type="HOGENOM" id="CLU_3402441_0_0_9"/>
<protein>
    <submittedName>
        <fullName evidence="1">Uncharacterized protein</fullName>
    </submittedName>
</protein>
<keyword evidence="2" id="KW-1185">Reference proteome</keyword>
<sequence length="30" mass="3338">MGMNFSTKLTKLTLVFARLLKTGTGYFLAN</sequence>
<evidence type="ECO:0000313" key="2">
    <source>
        <dbReference type="Proteomes" id="UP000001877"/>
    </source>
</evidence>